<accession>A0A0E9SBM1</accession>
<dbReference type="AlphaFoldDB" id="A0A0E9SBM1"/>
<reference evidence="1" key="2">
    <citation type="journal article" date="2015" name="Fish Shellfish Immunol.">
        <title>Early steps in the European eel (Anguilla anguilla)-Vibrio vulnificus interaction in the gills: Role of the RtxA13 toxin.</title>
        <authorList>
            <person name="Callol A."/>
            <person name="Pajuelo D."/>
            <person name="Ebbesson L."/>
            <person name="Teles M."/>
            <person name="MacKenzie S."/>
            <person name="Amaro C."/>
        </authorList>
    </citation>
    <scope>NUCLEOTIDE SEQUENCE</scope>
</reference>
<protein>
    <submittedName>
        <fullName evidence="1">Uncharacterized protein</fullName>
    </submittedName>
</protein>
<dbReference type="EMBL" id="GBXM01069896">
    <property type="protein sequence ID" value="JAH38681.1"/>
    <property type="molecule type" value="Transcribed_RNA"/>
</dbReference>
<reference evidence="1" key="1">
    <citation type="submission" date="2014-11" db="EMBL/GenBank/DDBJ databases">
        <authorList>
            <person name="Amaro Gonzalez C."/>
        </authorList>
    </citation>
    <scope>NUCLEOTIDE SEQUENCE</scope>
</reference>
<sequence>MVYFYKIMPVRKLGKELMGSTKAMRETGSSPSVCESLTHSVSDVLGADTEVVEQLVGLSAAGNARHRQTVHNDARL</sequence>
<evidence type="ECO:0000313" key="1">
    <source>
        <dbReference type="EMBL" id="JAH38681.1"/>
    </source>
</evidence>
<proteinExistence type="predicted"/>
<name>A0A0E9SBM1_ANGAN</name>
<organism evidence="1">
    <name type="scientific">Anguilla anguilla</name>
    <name type="common">European freshwater eel</name>
    <name type="synonym">Muraena anguilla</name>
    <dbReference type="NCBI Taxonomy" id="7936"/>
    <lineage>
        <taxon>Eukaryota</taxon>
        <taxon>Metazoa</taxon>
        <taxon>Chordata</taxon>
        <taxon>Craniata</taxon>
        <taxon>Vertebrata</taxon>
        <taxon>Euteleostomi</taxon>
        <taxon>Actinopterygii</taxon>
        <taxon>Neopterygii</taxon>
        <taxon>Teleostei</taxon>
        <taxon>Anguilliformes</taxon>
        <taxon>Anguillidae</taxon>
        <taxon>Anguilla</taxon>
    </lineage>
</organism>